<feature type="compositionally biased region" description="Basic and acidic residues" evidence="7">
    <location>
        <begin position="283"/>
        <end position="294"/>
    </location>
</feature>
<dbReference type="AlphaFoldDB" id="A0AAV4EGR1"/>
<evidence type="ECO:0000256" key="2">
    <source>
        <dbReference type="ARBA" id="ARBA00022695"/>
    </source>
</evidence>
<keyword evidence="5" id="KW-0378">Hydrolase</keyword>
<dbReference type="SUPFAM" id="SSF56672">
    <property type="entry name" value="DNA/RNA polymerases"/>
    <property type="match status" value="1"/>
</dbReference>
<proteinExistence type="predicted"/>
<evidence type="ECO:0000256" key="5">
    <source>
        <dbReference type="ARBA" id="ARBA00022801"/>
    </source>
</evidence>
<comment type="caution">
    <text evidence="9">The sequence shown here is derived from an EMBL/GenBank/DDBJ whole genome shotgun (WGS) entry which is preliminary data.</text>
</comment>
<keyword evidence="2" id="KW-0548">Nucleotidyltransferase</keyword>
<name>A0AAV4EGR1_9GAST</name>
<dbReference type="GO" id="GO:0003676">
    <property type="term" value="F:nucleic acid binding"/>
    <property type="evidence" value="ECO:0007669"/>
    <property type="project" value="InterPro"/>
</dbReference>
<dbReference type="PANTHER" id="PTHR38681:SF1">
    <property type="entry name" value="RETROVIRUS-RELATED POL POLYPROTEIN FROM TRANSPOSON 412-LIKE PROTEIN"/>
    <property type="match status" value="1"/>
</dbReference>
<dbReference type="InterPro" id="IPR012337">
    <property type="entry name" value="RNaseH-like_sf"/>
</dbReference>
<dbReference type="InterPro" id="IPR036397">
    <property type="entry name" value="RNaseH_sf"/>
</dbReference>
<evidence type="ECO:0000256" key="1">
    <source>
        <dbReference type="ARBA" id="ARBA00022679"/>
    </source>
</evidence>
<protein>
    <submittedName>
        <fullName evidence="9">Pol polyprotein</fullName>
    </submittedName>
</protein>
<sequence length="344" mass="39334">MHRAMRLEMFWKRGYTEFVDRWPFFSKQLRPPEHKYSAFDKELLGLYLANHHFRFFLEGRLFSVFTDHKPLLGAMSKLSDPSTPRQQLHLTYISEFSTDIQLISGKANKEIANQLGVTLHRTTPYHPQSNGLIERPHRTLKAAHKARLQGPNWVDKLPWVLLGLRSSPKLDLGSSSAEQVYGHPLTVSGQFTDHTFRSHNSNVNDPVNMTIRRFSPVPTSNHRWHPQSAASIPQSIQNAKFVFVRRDAHRGPLQRSYNGPFQVVAPGPKTFRIRTGDNEETVSVDRLKPAHTDPAEPVNVAQPPRHGKPPMQHEPVITEVPDDSPSHYQPPRVWPLNSPSHKIL</sequence>
<dbReference type="GO" id="GO:0015074">
    <property type="term" value="P:DNA integration"/>
    <property type="evidence" value="ECO:0007669"/>
    <property type="project" value="InterPro"/>
</dbReference>
<dbReference type="Proteomes" id="UP000762676">
    <property type="component" value="Unassembled WGS sequence"/>
</dbReference>
<dbReference type="EMBL" id="BMAT01003668">
    <property type="protein sequence ID" value="GFR60222.1"/>
    <property type="molecule type" value="Genomic_DNA"/>
</dbReference>
<evidence type="ECO:0000256" key="3">
    <source>
        <dbReference type="ARBA" id="ARBA00022722"/>
    </source>
</evidence>
<dbReference type="PROSITE" id="PS50994">
    <property type="entry name" value="INTEGRASE"/>
    <property type="match status" value="1"/>
</dbReference>
<dbReference type="PANTHER" id="PTHR38681">
    <property type="entry name" value="RETROVIRUS-RELATED POL POLYPROTEIN FROM TRANSPOSON 412-LIKE PROTEIN-RELATED"/>
    <property type="match status" value="1"/>
</dbReference>
<dbReference type="SUPFAM" id="SSF53098">
    <property type="entry name" value="Ribonuclease H-like"/>
    <property type="match status" value="1"/>
</dbReference>
<dbReference type="InterPro" id="IPR001584">
    <property type="entry name" value="Integrase_cat-core"/>
</dbReference>
<evidence type="ECO:0000259" key="8">
    <source>
        <dbReference type="PROSITE" id="PS50994"/>
    </source>
</evidence>
<dbReference type="InterPro" id="IPR043502">
    <property type="entry name" value="DNA/RNA_pol_sf"/>
</dbReference>
<keyword evidence="1" id="KW-0808">Transferase</keyword>
<accession>A0AAV4EGR1</accession>
<evidence type="ECO:0000256" key="6">
    <source>
        <dbReference type="ARBA" id="ARBA00022918"/>
    </source>
</evidence>
<organism evidence="9 10">
    <name type="scientific">Elysia marginata</name>
    <dbReference type="NCBI Taxonomy" id="1093978"/>
    <lineage>
        <taxon>Eukaryota</taxon>
        <taxon>Metazoa</taxon>
        <taxon>Spiralia</taxon>
        <taxon>Lophotrochozoa</taxon>
        <taxon>Mollusca</taxon>
        <taxon>Gastropoda</taxon>
        <taxon>Heterobranchia</taxon>
        <taxon>Euthyneura</taxon>
        <taxon>Panpulmonata</taxon>
        <taxon>Sacoglossa</taxon>
        <taxon>Placobranchoidea</taxon>
        <taxon>Plakobranchidae</taxon>
        <taxon>Elysia</taxon>
    </lineage>
</organism>
<keyword evidence="3" id="KW-0540">Nuclease</keyword>
<evidence type="ECO:0000313" key="10">
    <source>
        <dbReference type="Proteomes" id="UP000762676"/>
    </source>
</evidence>
<evidence type="ECO:0000256" key="7">
    <source>
        <dbReference type="SAM" id="MobiDB-lite"/>
    </source>
</evidence>
<gene>
    <name evidence="9" type="ORF">ElyMa_001816500</name>
</gene>
<dbReference type="Gene3D" id="3.30.420.10">
    <property type="entry name" value="Ribonuclease H-like superfamily/Ribonuclease H"/>
    <property type="match status" value="1"/>
</dbReference>
<keyword evidence="6" id="KW-0695">RNA-directed DNA polymerase</keyword>
<dbReference type="Pfam" id="PF17917">
    <property type="entry name" value="RT_RNaseH"/>
    <property type="match status" value="1"/>
</dbReference>
<reference evidence="9 10" key="1">
    <citation type="journal article" date="2021" name="Elife">
        <title>Chloroplast acquisition without the gene transfer in kleptoplastic sea slugs, Plakobranchus ocellatus.</title>
        <authorList>
            <person name="Maeda T."/>
            <person name="Takahashi S."/>
            <person name="Yoshida T."/>
            <person name="Shimamura S."/>
            <person name="Takaki Y."/>
            <person name="Nagai Y."/>
            <person name="Toyoda A."/>
            <person name="Suzuki Y."/>
            <person name="Arimoto A."/>
            <person name="Ishii H."/>
            <person name="Satoh N."/>
            <person name="Nishiyama T."/>
            <person name="Hasebe M."/>
            <person name="Maruyama T."/>
            <person name="Minagawa J."/>
            <person name="Obokata J."/>
            <person name="Shigenobu S."/>
        </authorList>
    </citation>
    <scope>NUCLEOTIDE SEQUENCE [LARGE SCALE GENOMIC DNA]</scope>
</reference>
<evidence type="ECO:0000256" key="4">
    <source>
        <dbReference type="ARBA" id="ARBA00022759"/>
    </source>
</evidence>
<keyword evidence="10" id="KW-1185">Reference proteome</keyword>
<dbReference type="GO" id="GO:0003964">
    <property type="term" value="F:RNA-directed DNA polymerase activity"/>
    <property type="evidence" value="ECO:0007669"/>
    <property type="project" value="UniProtKB-KW"/>
</dbReference>
<feature type="domain" description="Integrase catalytic" evidence="8">
    <location>
        <begin position="1"/>
        <end position="142"/>
    </location>
</feature>
<dbReference type="GO" id="GO:0004519">
    <property type="term" value="F:endonuclease activity"/>
    <property type="evidence" value="ECO:0007669"/>
    <property type="project" value="UniProtKB-KW"/>
</dbReference>
<evidence type="ECO:0000313" key="9">
    <source>
        <dbReference type="EMBL" id="GFR60222.1"/>
    </source>
</evidence>
<feature type="region of interest" description="Disordered" evidence="7">
    <location>
        <begin position="268"/>
        <end position="344"/>
    </location>
</feature>
<keyword evidence="4" id="KW-0255">Endonuclease</keyword>
<dbReference type="InterPro" id="IPR041373">
    <property type="entry name" value="RT_RNaseH"/>
</dbReference>
<dbReference type="GO" id="GO:0016787">
    <property type="term" value="F:hydrolase activity"/>
    <property type="evidence" value="ECO:0007669"/>
    <property type="project" value="UniProtKB-KW"/>
</dbReference>